<dbReference type="InterPro" id="IPR001404">
    <property type="entry name" value="Hsp90_fam"/>
</dbReference>
<dbReference type="GO" id="GO:0140662">
    <property type="term" value="F:ATP-dependent protein folding chaperone"/>
    <property type="evidence" value="ECO:0007669"/>
    <property type="project" value="InterPro"/>
</dbReference>
<accession>A0AA88RJ91</accession>
<evidence type="ECO:0000313" key="3">
    <source>
        <dbReference type="EMBL" id="KAK2990217.1"/>
    </source>
</evidence>
<evidence type="ECO:0000313" key="4">
    <source>
        <dbReference type="Proteomes" id="UP001187471"/>
    </source>
</evidence>
<evidence type="ECO:0000256" key="2">
    <source>
        <dbReference type="ARBA" id="ARBA00023186"/>
    </source>
</evidence>
<evidence type="ECO:0000256" key="1">
    <source>
        <dbReference type="ARBA" id="ARBA00008239"/>
    </source>
</evidence>
<dbReference type="PANTHER" id="PTHR11528">
    <property type="entry name" value="HEAT SHOCK PROTEIN 90 FAMILY MEMBER"/>
    <property type="match status" value="1"/>
</dbReference>
<comment type="caution">
    <text evidence="3">The sequence shown here is derived from an EMBL/GenBank/DDBJ whole genome shotgun (WGS) entry which is preliminary data.</text>
</comment>
<gene>
    <name evidence="3" type="ORF">RJ640_014669</name>
</gene>
<dbReference type="EMBL" id="JAVXUO010000661">
    <property type="protein sequence ID" value="KAK2990217.1"/>
    <property type="molecule type" value="Genomic_DNA"/>
</dbReference>
<proteinExistence type="inferred from homology"/>
<dbReference type="Gene3D" id="3.40.50.11260">
    <property type="match status" value="1"/>
</dbReference>
<sequence length="66" mass="7498">MATAAAGMVCLLIMLKKKGYEVLFMVDATNEYVVGQLKEYKKKLVSATKEGLKLDDENEEEKKKRK</sequence>
<protein>
    <submittedName>
        <fullName evidence="3">Uncharacterized protein</fullName>
    </submittedName>
</protein>
<dbReference type="GO" id="GO:0016887">
    <property type="term" value="F:ATP hydrolysis activity"/>
    <property type="evidence" value="ECO:0007669"/>
    <property type="project" value="InterPro"/>
</dbReference>
<keyword evidence="2" id="KW-0143">Chaperone</keyword>
<dbReference type="AlphaFoldDB" id="A0AA88RJ91"/>
<reference evidence="3" key="1">
    <citation type="submission" date="2022-12" db="EMBL/GenBank/DDBJ databases">
        <title>Draft genome assemblies for two species of Escallonia (Escalloniales).</title>
        <authorList>
            <person name="Chanderbali A."/>
            <person name="Dervinis C."/>
            <person name="Anghel I."/>
            <person name="Soltis D."/>
            <person name="Soltis P."/>
            <person name="Zapata F."/>
        </authorList>
    </citation>
    <scope>NUCLEOTIDE SEQUENCE</scope>
    <source>
        <strain evidence="3">UCBG92.1500</strain>
        <tissue evidence="3">Leaf</tissue>
    </source>
</reference>
<keyword evidence="4" id="KW-1185">Reference proteome</keyword>
<dbReference type="Pfam" id="PF00183">
    <property type="entry name" value="HSP90"/>
    <property type="match status" value="1"/>
</dbReference>
<comment type="similarity">
    <text evidence="1">Belongs to the heat shock protein 90 family.</text>
</comment>
<dbReference type="GO" id="GO:0051082">
    <property type="term" value="F:unfolded protein binding"/>
    <property type="evidence" value="ECO:0007669"/>
    <property type="project" value="InterPro"/>
</dbReference>
<dbReference type="Proteomes" id="UP001187471">
    <property type="component" value="Unassembled WGS sequence"/>
</dbReference>
<dbReference type="GO" id="GO:0005524">
    <property type="term" value="F:ATP binding"/>
    <property type="evidence" value="ECO:0007669"/>
    <property type="project" value="InterPro"/>
</dbReference>
<organism evidence="3 4">
    <name type="scientific">Escallonia rubra</name>
    <dbReference type="NCBI Taxonomy" id="112253"/>
    <lineage>
        <taxon>Eukaryota</taxon>
        <taxon>Viridiplantae</taxon>
        <taxon>Streptophyta</taxon>
        <taxon>Embryophyta</taxon>
        <taxon>Tracheophyta</taxon>
        <taxon>Spermatophyta</taxon>
        <taxon>Magnoliopsida</taxon>
        <taxon>eudicotyledons</taxon>
        <taxon>Gunneridae</taxon>
        <taxon>Pentapetalae</taxon>
        <taxon>asterids</taxon>
        <taxon>campanulids</taxon>
        <taxon>Escalloniales</taxon>
        <taxon>Escalloniaceae</taxon>
        <taxon>Escallonia</taxon>
    </lineage>
</organism>
<name>A0AA88RJ91_9ASTE</name>